<feature type="signal peptide" evidence="1">
    <location>
        <begin position="1"/>
        <end position="22"/>
    </location>
</feature>
<dbReference type="InterPro" id="IPR001107">
    <property type="entry name" value="Band_7"/>
</dbReference>
<organism evidence="3 4">
    <name type="scientific">Variovorax paradoxus</name>
    <dbReference type="NCBI Taxonomy" id="34073"/>
    <lineage>
        <taxon>Bacteria</taxon>
        <taxon>Pseudomonadati</taxon>
        <taxon>Pseudomonadota</taxon>
        <taxon>Betaproteobacteria</taxon>
        <taxon>Burkholderiales</taxon>
        <taxon>Comamonadaceae</taxon>
        <taxon>Variovorax</taxon>
    </lineage>
</organism>
<gene>
    <name evidence="3" type="ORF">GFK26_18140</name>
</gene>
<feature type="chain" id="PRO_5024831030" description="Band 7 domain-containing protein" evidence="1">
    <location>
        <begin position="23"/>
        <end position="277"/>
    </location>
</feature>
<evidence type="ECO:0000259" key="2">
    <source>
        <dbReference type="Pfam" id="PF01145"/>
    </source>
</evidence>
<dbReference type="Proteomes" id="UP000326780">
    <property type="component" value="Chromosome"/>
</dbReference>
<accession>A0A5Q0M4Z0</accession>
<dbReference type="RefSeq" id="WP_153283168.1">
    <property type="nucleotide sequence ID" value="NZ_CP045644.1"/>
</dbReference>
<feature type="domain" description="Band 7" evidence="2">
    <location>
        <begin position="21"/>
        <end position="210"/>
    </location>
</feature>
<evidence type="ECO:0000313" key="4">
    <source>
        <dbReference type="Proteomes" id="UP000326780"/>
    </source>
</evidence>
<sequence>MKRIFASLATMALVLIAGCSQIDSGNVGVSTTRGKIDLAERSQGNYFTPIETLSEFTTKEVSFQVNDQKPKSSDNLTMADMDVDIYFKANPAMVADTVLKYQGDVVKHKDIVAGSKSDNLVAGYSRLSREAREAIYSAVASFPATTMHTKRAELATEIQKRLQSELDKTDKDVWQVTGVNVRNLVTDPAIETSIRQTAERDQQIARANKDKELAQVVAAKNLIEAQGQAAVNETISRSLSPQLIRLKEIEAQQAFAGAGTHTVVMGNTAGSLVSIGK</sequence>
<evidence type="ECO:0000313" key="3">
    <source>
        <dbReference type="EMBL" id="QFZ84549.1"/>
    </source>
</evidence>
<keyword evidence="1" id="KW-0732">Signal</keyword>
<reference evidence="3 4" key="1">
    <citation type="submission" date="2019-10" db="EMBL/GenBank/DDBJ databases">
        <title>Complete genome sequence of Variovorax paradoxus 5C-2.</title>
        <authorList>
            <person name="Gogoleva N.E."/>
            <person name="Balkin A.S."/>
        </authorList>
    </citation>
    <scope>NUCLEOTIDE SEQUENCE [LARGE SCALE GENOMIC DNA]</scope>
    <source>
        <strain evidence="3 4">5C-2</strain>
    </source>
</reference>
<dbReference type="EMBL" id="CP045644">
    <property type="protein sequence ID" value="QFZ84549.1"/>
    <property type="molecule type" value="Genomic_DNA"/>
</dbReference>
<dbReference type="PROSITE" id="PS51257">
    <property type="entry name" value="PROKAR_LIPOPROTEIN"/>
    <property type="match status" value="1"/>
</dbReference>
<protein>
    <recommendedName>
        <fullName evidence="2">Band 7 domain-containing protein</fullName>
    </recommendedName>
</protein>
<dbReference type="AlphaFoldDB" id="A0A5Q0M4Z0"/>
<name>A0A5Q0M4Z0_VARPD</name>
<evidence type="ECO:0000256" key="1">
    <source>
        <dbReference type="SAM" id="SignalP"/>
    </source>
</evidence>
<dbReference type="Pfam" id="PF01145">
    <property type="entry name" value="Band_7"/>
    <property type="match status" value="1"/>
</dbReference>
<proteinExistence type="predicted"/>